<comment type="similarity">
    <text evidence="2 8">Belongs to the prokaryotic riboflavin transporter (P-RFT) (TC 2.A.87) family.</text>
</comment>
<dbReference type="Pfam" id="PF12822">
    <property type="entry name" value="ECF_trnsprt"/>
    <property type="match status" value="1"/>
</dbReference>
<evidence type="ECO:0000256" key="8">
    <source>
        <dbReference type="PIRNR" id="PIRNR037778"/>
    </source>
</evidence>
<dbReference type="PANTHER" id="PTHR38438:SF1">
    <property type="entry name" value="RIBOFLAVIN TRANSPORTER RIBU"/>
    <property type="match status" value="1"/>
</dbReference>
<keyword evidence="7 8" id="KW-0472">Membrane</keyword>
<dbReference type="OrthoDB" id="9809216at2"/>
<dbReference type="PIRSF" id="PIRSF037778">
    <property type="entry name" value="UCP037778_transp_RibU"/>
    <property type="match status" value="1"/>
</dbReference>
<gene>
    <name evidence="10" type="ORF">C8J48_2252</name>
</gene>
<comment type="subcellular location">
    <subcellularLocation>
        <location evidence="1">Cell membrane</location>
        <topology evidence="1">Multi-pass membrane protein</topology>
    </subcellularLocation>
</comment>
<evidence type="ECO:0000256" key="2">
    <source>
        <dbReference type="ARBA" id="ARBA00005540"/>
    </source>
</evidence>
<dbReference type="AlphaFoldDB" id="A0A2T4ZCL2"/>
<evidence type="ECO:0000256" key="7">
    <source>
        <dbReference type="ARBA" id="ARBA00023136"/>
    </source>
</evidence>
<feature type="transmembrane region" description="Helical" evidence="9">
    <location>
        <begin position="153"/>
        <end position="178"/>
    </location>
</feature>
<dbReference type="EMBL" id="PZZP01000001">
    <property type="protein sequence ID" value="PTM59623.1"/>
    <property type="molecule type" value="Genomic_DNA"/>
</dbReference>
<accession>A0A2T4ZCL2</accession>
<dbReference type="Proteomes" id="UP000241639">
    <property type="component" value="Unassembled WGS sequence"/>
</dbReference>
<dbReference type="RefSeq" id="WP_107726750.1">
    <property type="nucleotide sequence ID" value="NZ_PZZP01000001.1"/>
</dbReference>
<sequence length="194" mass="21386">MAKRFTTAKLTMVSLLSCFAFLMQYLDFPLPPFPAFLRVDFSEVPALVAGLLFGPWMGVLVEFIKNLLHFIFTGSEAGLPIGEMSNFVAGSIFVVLTVWIARRISGLKGLISGLIVATAVMAVVMSIANYWVVLPAYAFLINWTVEGPEKTALVLYGIGPFNLIKGLLIALVFLPLYLRLKPRLQQMSGVERVL</sequence>
<dbReference type="GO" id="GO:0005886">
    <property type="term" value="C:plasma membrane"/>
    <property type="evidence" value="ECO:0007669"/>
    <property type="project" value="UniProtKB-SubCell"/>
</dbReference>
<comment type="caution">
    <text evidence="10">The sequence shown here is derived from an EMBL/GenBank/DDBJ whole genome shotgun (WGS) entry which is preliminary data.</text>
</comment>
<keyword evidence="5 9" id="KW-0812">Transmembrane</keyword>
<dbReference type="InterPro" id="IPR025720">
    <property type="entry name" value="RibU"/>
</dbReference>
<keyword evidence="3 8" id="KW-0813">Transport</keyword>
<keyword evidence="6 9" id="KW-1133">Transmembrane helix</keyword>
<evidence type="ECO:0000313" key="10">
    <source>
        <dbReference type="EMBL" id="PTM59623.1"/>
    </source>
</evidence>
<dbReference type="PANTHER" id="PTHR38438">
    <property type="entry name" value="RIBOFLAVIN TRANSPORTER RIBU"/>
    <property type="match status" value="1"/>
</dbReference>
<protein>
    <recommendedName>
        <fullName evidence="8">Riboflavin transporter</fullName>
    </recommendedName>
</protein>
<feature type="transmembrane region" description="Helical" evidence="9">
    <location>
        <begin position="84"/>
        <end position="101"/>
    </location>
</feature>
<keyword evidence="4 8" id="KW-1003">Cell membrane</keyword>
<evidence type="ECO:0000256" key="3">
    <source>
        <dbReference type="ARBA" id="ARBA00022448"/>
    </source>
</evidence>
<proteinExistence type="inferred from homology"/>
<dbReference type="Gene3D" id="1.10.1760.20">
    <property type="match status" value="1"/>
</dbReference>
<evidence type="ECO:0000256" key="4">
    <source>
        <dbReference type="ARBA" id="ARBA00022475"/>
    </source>
</evidence>
<dbReference type="InterPro" id="IPR024529">
    <property type="entry name" value="ECF_trnsprt_substrate-spec"/>
</dbReference>
<evidence type="ECO:0000256" key="6">
    <source>
        <dbReference type="ARBA" id="ARBA00022989"/>
    </source>
</evidence>
<feature type="transmembrane region" description="Helical" evidence="9">
    <location>
        <begin position="113"/>
        <end position="133"/>
    </location>
</feature>
<reference evidence="10 11" key="1">
    <citation type="submission" date="2018-04" db="EMBL/GenBank/DDBJ databases">
        <title>Genomic Encyclopedia of Archaeal and Bacterial Type Strains, Phase II (KMG-II): from individual species to whole genera.</title>
        <authorList>
            <person name="Goeker M."/>
        </authorList>
    </citation>
    <scope>NUCLEOTIDE SEQUENCE [LARGE SCALE GENOMIC DNA]</scope>
    <source>
        <strain evidence="10 11">DSM 45169</strain>
    </source>
</reference>
<evidence type="ECO:0000256" key="9">
    <source>
        <dbReference type="SAM" id="Phobius"/>
    </source>
</evidence>
<feature type="transmembrane region" description="Helical" evidence="9">
    <location>
        <begin position="6"/>
        <end position="26"/>
    </location>
</feature>
<evidence type="ECO:0000256" key="5">
    <source>
        <dbReference type="ARBA" id="ARBA00022692"/>
    </source>
</evidence>
<organism evidence="10 11">
    <name type="scientific">Desmospora activa DSM 45169</name>
    <dbReference type="NCBI Taxonomy" id="1121389"/>
    <lineage>
        <taxon>Bacteria</taxon>
        <taxon>Bacillati</taxon>
        <taxon>Bacillota</taxon>
        <taxon>Bacilli</taxon>
        <taxon>Bacillales</taxon>
        <taxon>Thermoactinomycetaceae</taxon>
        <taxon>Desmospora</taxon>
    </lineage>
</organism>
<evidence type="ECO:0000313" key="11">
    <source>
        <dbReference type="Proteomes" id="UP000241639"/>
    </source>
</evidence>
<name>A0A2T4ZCL2_9BACL</name>
<feature type="transmembrane region" description="Helical" evidence="9">
    <location>
        <begin position="46"/>
        <end position="64"/>
    </location>
</feature>
<dbReference type="GO" id="GO:0032217">
    <property type="term" value="F:riboflavin transmembrane transporter activity"/>
    <property type="evidence" value="ECO:0007669"/>
    <property type="project" value="UniProtKB-UniRule"/>
</dbReference>
<keyword evidence="11" id="KW-1185">Reference proteome</keyword>
<comment type="function">
    <text evidence="8">Probably a riboflavin-binding protein that interacts with the energy-coupling factor (ECF) ABC-transporter complex.</text>
</comment>
<evidence type="ECO:0000256" key="1">
    <source>
        <dbReference type="ARBA" id="ARBA00004651"/>
    </source>
</evidence>